<feature type="region of interest" description="Disordered" evidence="10">
    <location>
        <begin position="312"/>
        <end position="364"/>
    </location>
</feature>
<evidence type="ECO:0000256" key="3">
    <source>
        <dbReference type="ARBA" id="ARBA00022448"/>
    </source>
</evidence>
<dbReference type="FunFam" id="1.50.40.10:FF:000075">
    <property type="entry name" value="Nicotinamide adenine dinucleotide transporter 2, mitochondrial"/>
    <property type="match status" value="1"/>
</dbReference>
<evidence type="ECO:0000256" key="10">
    <source>
        <dbReference type="SAM" id="MobiDB-lite"/>
    </source>
</evidence>
<reference evidence="11" key="1">
    <citation type="submission" date="2015-08" db="EMBL/GenBank/DDBJ databases">
        <authorList>
            <person name="Babu N.S."/>
            <person name="Beckwith C.J."/>
            <person name="Beseler K.G."/>
            <person name="Brison A."/>
            <person name="Carone J.V."/>
            <person name="Caskin T.P."/>
            <person name="Diamond M."/>
            <person name="Durham M.E."/>
            <person name="Foxe J.M."/>
            <person name="Go M."/>
            <person name="Henderson B.A."/>
            <person name="Jones I.B."/>
            <person name="McGettigan J.A."/>
            <person name="Micheletti S.J."/>
            <person name="Nasrallah M.E."/>
            <person name="Ortiz D."/>
            <person name="Piller C.R."/>
            <person name="Privatt S.R."/>
            <person name="Schneider S.L."/>
            <person name="Sharp S."/>
            <person name="Smith T.C."/>
            <person name="Stanton J.D."/>
            <person name="Ullery H.E."/>
            <person name="Wilson R.J."/>
            <person name="Serrano M.G."/>
            <person name="Buck G."/>
            <person name="Lee V."/>
            <person name="Wang Y."/>
            <person name="Carvalho R."/>
            <person name="Voegtly L."/>
            <person name="Shi R."/>
            <person name="Duckworth R."/>
            <person name="Johnson A."/>
            <person name="Loviza R."/>
            <person name="Walstead R."/>
            <person name="Shah Z."/>
            <person name="Kiflezghi M."/>
            <person name="Wade K."/>
            <person name="Ball S.L."/>
            <person name="Bradley K.W."/>
            <person name="Asai D.J."/>
            <person name="Bowman C.A."/>
            <person name="Russell D.A."/>
            <person name="Pope W.H."/>
            <person name="Jacobs-Sera D."/>
            <person name="Hendrix R.W."/>
            <person name="Hatfull G.F."/>
        </authorList>
    </citation>
    <scope>NUCLEOTIDE SEQUENCE</scope>
</reference>
<keyword evidence="3 9" id="KW-0813">Transport</keyword>
<dbReference type="InterPro" id="IPR002067">
    <property type="entry name" value="MCP"/>
</dbReference>
<dbReference type="InterPro" id="IPR044712">
    <property type="entry name" value="SLC25A32-like"/>
</dbReference>
<dbReference type="Gene3D" id="1.50.40.10">
    <property type="entry name" value="Mitochondrial carrier domain"/>
    <property type="match status" value="1"/>
</dbReference>
<protein>
    <submittedName>
        <fullName evidence="11">Uncharacterized protein</fullName>
    </submittedName>
</protein>
<evidence type="ECO:0000256" key="5">
    <source>
        <dbReference type="ARBA" id="ARBA00022737"/>
    </source>
</evidence>
<dbReference type="InterPro" id="IPR023395">
    <property type="entry name" value="MCP_dom_sf"/>
</dbReference>
<keyword evidence="4 8" id="KW-0812">Transmembrane</keyword>
<keyword evidence="6" id="KW-1133">Transmembrane helix</keyword>
<evidence type="ECO:0000256" key="1">
    <source>
        <dbReference type="ARBA" id="ARBA00004141"/>
    </source>
</evidence>
<feature type="repeat" description="Solcar" evidence="8">
    <location>
        <begin position="13"/>
        <end position="103"/>
    </location>
</feature>
<dbReference type="PRINTS" id="PR00926">
    <property type="entry name" value="MITOCARRIER"/>
</dbReference>
<dbReference type="EMBL" id="GDKF01003161">
    <property type="protein sequence ID" value="JAT75461.1"/>
    <property type="molecule type" value="Transcribed_RNA"/>
</dbReference>
<evidence type="ECO:0000256" key="9">
    <source>
        <dbReference type="RuleBase" id="RU000488"/>
    </source>
</evidence>
<proteinExistence type="inferred from homology"/>
<keyword evidence="7 8" id="KW-0472">Membrane</keyword>
<dbReference type="PANTHER" id="PTHR45683">
    <property type="entry name" value="MITOCHONDRIAL NICOTINAMIDE ADENINE DINUCLEOTIDE TRANSPORTER 1-RELATED-RELATED"/>
    <property type="match status" value="1"/>
</dbReference>
<accession>A0A1D2A8R2</accession>
<dbReference type="SUPFAM" id="SSF103506">
    <property type="entry name" value="Mitochondrial carrier"/>
    <property type="match status" value="1"/>
</dbReference>
<organism evidence="11">
    <name type="scientific">Auxenochlorella protothecoides</name>
    <name type="common">Green microalga</name>
    <name type="synonym">Chlorella protothecoides</name>
    <dbReference type="NCBI Taxonomy" id="3075"/>
    <lineage>
        <taxon>Eukaryota</taxon>
        <taxon>Viridiplantae</taxon>
        <taxon>Chlorophyta</taxon>
        <taxon>core chlorophytes</taxon>
        <taxon>Trebouxiophyceae</taxon>
        <taxon>Chlorellales</taxon>
        <taxon>Chlorellaceae</taxon>
        <taxon>Auxenochlorella</taxon>
    </lineage>
</organism>
<keyword evidence="5" id="KW-0677">Repeat</keyword>
<dbReference type="GO" id="GO:0015215">
    <property type="term" value="F:nucleotide transmembrane transporter activity"/>
    <property type="evidence" value="ECO:0007669"/>
    <property type="project" value="UniProtKB-ARBA"/>
</dbReference>
<comment type="subcellular location">
    <subcellularLocation>
        <location evidence="1">Membrane</location>
        <topology evidence="1">Multi-pass membrane protein</topology>
    </subcellularLocation>
</comment>
<evidence type="ECO:0000313" key="11">
    <source>
        <dbReference type="EMBL" id="JAT75461.1"/>
    </source>
</evidence>
<feature type="compositionally biased region" description="Basic and acidic residues" evidence="10">
    <location>
        <begin position="349"/>
        <end position="364"/>
    </location>
</feature>
<sequence>MILEAVKRKLKEEKELRNALAGGLAGAITSTVVCPLDVLKTRLQVQGRAAFVASPYGGIGGGLSKIVAEEGVRGLYRGLAPTLVALLPNWAVYFTAYERLKVAIGARVAPEHAASPGVHMAAAAGAGAATMLLTNPLWVVKTRLQTQNLGLRFGSGRSAVPYRGLADAMLRIAREEGLAGLYSGLGPSLLGVAHVVIQFPLYEALKQHFAERRGEDGRISTVELVISSAASKMVAATVTYPHEVVRSRMHVSGVGAFSGLWATCRQVYAEDRLAAFYRGCMTNLLRTTPAAAVTFTSFELISGAMQRWAEEGGGRAGRALDAPPPPRPPHEASGGGAGAPIQPLGPGLELRELSAHTGRLEDEG</sequence>
<dbReference type="GO" id="GO:0016020">
    <property type="term" value="C:membrane"/>
    <property type="evidence" value="ECO:0007669"/>
    <property type="project" value="UniProtKB-SubCell"/>
</dbReference>
<dbReference type="Pfam" id="PF00153">
    <property type="entry name" value="Mito_carr"/>
    <property type="match status" value="3"/>
</dbReference>
<evidence type="ECO:0000256" key="4">
    <source>
        <dbReference type="ARBA" id="ARBA00022692"/>
    </source>
</evidence>
<gene>
    <name evidence="11" type="ORF">g.16716</name>
</gene>
<evidence type="ECO:0000256" key="6">
    <source>
        <dbReference type="ARBA" id="ARBA00022989"/>
    </source>
</evidence>
<name>A0A1D2A8R2_AUXPR</name>
<dbReference type="PROSITE" id="PS50920">
    <property type="entry name" value="SOLCAR"/>
    <property type="match status" value="3"/>
</dbReference>
<feature type="repeat" description="Solcar" evidence="8">
    <location>
        <begin position="114"/>
        <end position="208"/>
    </location>
</feature>
<evidence type="ECO:0000256" key="8">
    <source>
        <dbReference type="PROSITE-ProRule" id="PRU00282"/>
    </source>
</evidence>
<evidence type="ECO:0000256" key="2">
    <source>
        <dbReference type="ARBA" id="ARBA00006375"/>
    </source>
</evidence>
<dbReference type="InterPro" id="IPR018108">
    <property type="entry name" value="MCP_transmembrane"/>
</dbReference>
<feature type="repeat" description="Solcar" evidence="8">
    <location>
        <begin position="219"/>
        <end position="304"/>
    </location>
</feature>
<dbReference type="AlphaFoldDB" id="A0A1D2A8R2"/>
<evidence type="ECO:0000256" key="7">
    <source>
        <dbReference type="ARBA" id="ARBA00023136"/>
    </source>
</evidence>
<comment type="similarity">
    <text evidence="2 9">Belongs to the mitochondrial carrier (TC 2.A.29) family.</text>
</comment>